<dbReference type="RefSeq" id="WP_378256788.1">
    <property type="nucleotide sequence ID" value="NZ_JBHSJV010000001.1"/>
</dbReference>
<protein>
    <submittedName>
        <fullName evidence="1">Uncharacterized protein</fullName>
    </submittedName>
</protein>
<sequence>MIKRLLELFKRRKYLSTEKLRDLNRDYKERTERKIDKEIEDKLKTFSLDHIEEKRKRIEIETFLEIMVECPERYTESEITKIMSEII</sequence>
<gene>
    <name evidence="1" type="ORF">ACFSTE_21100</name>
</gene>
<organism evidence="1 2">
    <name type="scientific">Aquimarina hainanensis</name>
    <dbReference type="NCBI Taxonomy" id="1578017"/>
    <lineage>
        <taxon>Bacteria</taxon>
        <taxon>Pseudomonadati</taxon>
        <taxon>Bacteroidota</taxon>
        <taxon>Flavobacteriia</taxon>
        <taxon>Flavobacteriales</taxon>
        <taxon>Flavobacteriaceae</taxon>
        <taxon>Aquimarina</taxon>
    </lineage>
</organism>
<evidence type="ECO:0000313" key="1">
    <source>
        <dbReference type="EMBL" id="MFD2593347.1"/>
    </source>
</evidence>
<name>A0ABW5NCS3_9FLAO</name>
<reference evidence="2" key="1">
    <citation type="journal article" date="2019" name="Int. J. Syst. Evol. Microbiol.">
        <title>The Global Catalogue of Microorganisms (GCM) 10K type strain sequencing project: providing services to taxonomists for standard genome sequencing and annotation.</title>
        <authorList>
            <consortium name="The Broad Institute Genomics Platform"/>
            <consortium name="The Broad Institute Genome Sequencing Center for Infectious Disease"/>
            <person name="Wu L."/>
            <person name="Ma J."/>
        </authorList>
    </citation>
    <scope>NUCLEOTIDE SEQUENCE [LARGE SCALE GENOMIC DNA]</scope>
    <source>
        <strain evidence="2">KCTC 42423</strain>
    </source>
</reference>
<keyword evidence="2" id="KW-1185">Reference proteome</keyword>
<accession>A0ABW5NCS3</accession>
<comment type="caution">
    <text evidence="1">The sequence shown here is derived from an EMBL/GenBank/DDBJ whole genome shotgun (WGS) entry which is preliminary data.</text>
</comment>
<dbReference type="Proteomes" id="UP001597459">
    <property type="component" value="Unassembled WGS sequence"/>
</dbReference>
<dbReference type="EMBL" id="JBHULX010000046">
    <property type="protein sequence ID" value="MFD2593347.1"/>
    <property type="molecule type" value="Genomic_DNA"/>
</dbReference>
<proteinExistence type="predicted"/>
<evidence type="ECO:0000313" key="2">
    <source>
        <dbReference type="Proteomes" id="UP001597459"/>
    </source>
</evidence>